<accession>A0A645E389</accession>
<reference evidence="1" key="1">
    <citation type="submission" date="2019-08" db="EMBL/GenBank/DDBJ databases">
        <authorList>
            <person name="Kucharzyk K."/>
            <person name="Murdoch R.W."/>
            <person name="Higgins S."/>
            <person name="Loffler F."/>
        </authorList>
    </citation>
    <scope>NUCLEOTIDE SEQUENCE</scope>
</reference>
<protein>
    <submittedName>
        <fullName evidence="1">Uncharacterized protein</fullName>
    </submittedName>
</protein>
<dbReference type="AlphaFoldDB" id="A0A645E389"/>
<evidence type="ECO:0000313" key="1">
    <source>
        <dbReference type="EMBL" id="MPM95273.1"/>
    </source>
</evidence>
<sequence>MNPASERRLIHPGKPNGIHNQIGQIIRGITARPQLSADRQVDERLIAGKIFCSQFTGEPHHFRAFDNKTAHQFKGFKLVDAARFHVRLEHWINILIQASEGDTCLIFFHNKQGFQCPNRLQGFMECFRRISRYTGQDIRDFVQFVPPGGVLFPVSQSMRIIRKTFSIGQDPVARFNLGFIKVDLIDFIGVYHG</sequence>
<comment type="caution">
    <text evidence="1">The sequence shown here is derived from an EMBL/GenBank/DDBJ whole genome shotgun (WGS) entry which is preliminary data.</text>
</comment>
<organism evidence="1">
    <name type="scientific">bioreactor metagenome</name>
    <dbReference type="NCBI Taxonomy" id="1076179"/>
    <lineage>
        <taxon>unclassified sequences</taxon>
        <taxon>metagenomes</taxon>
        <taxon>ecological metagenomes</taxon>
    </lineage>
</organism>
<dbReference type="EMBL" id="VSSQ01041792">
    <property type="protein sequence ID" value="MPM95273.1"/>
    <property type="molecule type" value="Genomic_DNA"/>
</dbReference>
<name>A0A645E389_9ZZZZ</name>
<gene>
    <name evidence="1" type="ORF">SDC9_142427</name>
</gene>
<proteinExistence type="predicted"/>